<evidence type="ECO:0000313" key="11">
    <source>
        <dbReference type="Proteomes" id="UP001231518"/>
    </source>
</evidence>
<dbReference type="PANTHER" id="PTHR12271">
    <property type="entry name" value="POLY A POLYMERASE CID PAP -RELATED"/>
    <property type="match status" value="1"/>
</dbReference>
<dbReference type="GO" id="GO:0046872">
    <property type="term" value="F:metal ion binding"/>
    <property type="evidence" value="ECO:0007669"/>
    <property type="project" value="UniProtKB-KW"/>
</dbReference>
<dbReference type="Gene3D" id="3.30.460.10">
    <property type="entry name" value="Beta Polymerase, domain 2"/>
    <property type="match status" value="1"/>
</dbReference>
<feature type="domain" description="PAP-associated" evidence="8">
    <location>
        <begin position="252"/>
        <end position="326"/>
    </location>
</feature>
<evidence type="ECO:0000259" key="8">
    <source>
        <dbReference type="Pfam" id="PF03828"/>
    </source>
</evidence>
<evidence type="ECO:0000259" key="9">
    <source>
        <dbReference type="Pfam" id="PF22600"/>
    </source>
</evidence>
<comment type="cofactor">
    <cofactor evidence="2">
        <name>Mg(2+)</name>
        <dbReference type="ChEBI" id="CHEBI:18420"/>
    </cofactor>
</comment>
<organism evidence="10 11">
    <name type="scientific">Mythimna separata</name>
    <name type="common">Oriental armyworm</name>
    <name type="synonym">Pseudaletia separata</name>
    <dbReference type="NCBI Taxonomy" id="271217"/>
    <lineage>
        <taxon>Eukaryota</taxon>
        <taxon>Metazoa</taxon>
        <taxon>Ecdysozoa</taxon>
        <taxon>Arthropoda</taxon>
        <taxon>Hexapoda</taxon>
        <taxon>Insecta</taxon>
        <taxon>Pterygota</taxon>
        <taxon>Neoptera</taxon>
        <taxon>Endopterygota</taxon>
        <taxon>Lepidoptera</taxon>
        <taxon>Glossata</taxon>
        <taxon>Ditrysia</taxon>
        <taxon>Noctuoidea</taxon>
        <taxon>Noctuidae</taxon>
        <taxon>Noctuinae</taxon>
        <taxon>Hadenini</taxon>
        <taxon>Mythimna</taxon>
    </lineage>
</organism>
<accession>A0AAD7YXN6</accession>
<keyword evidence="7" id="KW-0732">Signal</keyword>
<dbReference type="InterPro" id="IPR002058">
    <property type="entry name" value="PAP_assoc"/>
</dbReference>
<dbReference type="InterPro" id="IPR043519">
    <property type="entry name" value="NT_sf"/>
</dbReference>
<evidence type="ECO:0000313" key="10">
    <source>
        <dbReference type="EMBL" id="KAJ8731583.1"/>
    </source>
</evidence>
<dbReference type="SUPFAM" id="SSF81631">
    <property type="entry name" value="PAP/OAS1 substrate-binding domain"/>
    <property type="match status" value="1"/>
</dbReference>
<keyword evidence="3" id="KW-0808">Transferase</keyword>
<dbReference type="AlphaFoldDB" id="A0AAD7YXN6"/>
<evidence type="ECO:0000256" key="3">
    <source>
        <dbReference type="ARBA" id="ARBA00022679"/>
    </source>
</evidence>
<feature type="chain" id="PRO_5042164523" evidence="7">
    <location>
        <begin position="22"/>
        <end position="397"/>
    </location>
</feature>
<name>A0AAD7YXN6_MYTSE</name>
<feature type="signal peptide" evidence="7">
    <location>
        <begin position="1"/>
        <end position="21"/>
    </location>
</feature>
<evidence type="ECO:0000256" key="7">
    <source>
        <dbReference type="SAM" id="SignalP"/>
    </source>
</evidence>
<dbReference type="Proteomes" id="UP001231518">
    <property type="component" value="Chromosome 16"/>
</dbReference>
<keyword evidence="4" id="KW-0479">Metal-binding</keyword>
<evidence type="ECO:0000256" key="5">
    <source>
        <dbReference type="ARBA" id="ARBA00022842"/>
    </source>
</evidence>
<dbReference type="Gene3D" id="1.10.1410.10">
    <property type="match status" value="1"/>
</dbReference>
<evidence type="ECO:0000256" key="2">
    <source>
        <dbReference type="ARBA" id="ARBA00001946"/>
    </source>
</evidence>
<dbReference type="GO" id="GO:1990817">
    <property type="term" value="F:poly(A) RNA polymerase activity"/>
    <property type="evidence" value="ECO:0007669"/>
    <property type="project" value="UniProtKB-ARBA"/>
</dbReference>
<dbReference type="InterPro" id="IPR054708">
    <property type="entry name" value="MTPAP-like_central"/>
</dbReference>
<feature type="domain" description="Poly(A) RNA polymerase mitochondrial-like central palm" evidence="9">
    <location>
        <begin position="53"/>
        <end position="108"/>
    </location>
</feature>
<keyword evidence="6" id="KW-1133">Transmembrane helix</keyword>
<comment type="cofactor">
    <cofactor evidence="1">
        <name>Mn(2+)</name>
        <dbReference type="ChEBI" id="CHEBI:29035"/>
    </cofactor>
</comment>
<keyword evidence="5" id="KW-0460">Magnesium</keyword>
<evidence type="ECO:0000256" key="6">
    <source>
        <dbReference type="SAM" id="Phobius"/>
    </source>
</evidence>
<keyword evidence="6" id="KW-0472">Membrane</keyword>
<protein>
    <submittedName>
        <fullName evidence="10">Uncharacterized protein</fullName>
    </submittedName>
</protein>
<evidence type="ECO:0000256" key="4">
    <source>
        <dbReference type="ARBA" id="ARBA00022723"/>
    </source>
</evidence>
<evidence type="ECO:0000256" key="1">
    <source>
        <dbReference type="ARBA" id="ARBA00001936"/>
    </source>
</evidence>
<dbReference type="GO" id="GO:0031123">
    <property type="term" value="P:RNA 3'-end processing"/>
    <property type="evidence" value="ECO:0007669"/>
    <property type="project" value="TreeGrafter"/>
</dbReference>
<dbReference type="Pfam" id="PF03828">
    <property type="entry name" value="PAP_assoc"/>
    <property type="match status" value="1"/>
</dbReference>
<reference evidence="10" key="1">
    <citation type="submission" date="2023-03" db="EMBL/GenBank/DDBJ databases">
        <title>Chromosome-level genomes of two armyworms, Mythimna separata and Mythimna loreyi, provide insights into the biosynthesis and reception of sex pheromones.</title>
        <authorList>
            <person name="Zhao H."/>
        </authorList>
    </citation>
    <scope>NUCLEOTIDE SEQUENCE</scope>
    <source>
        <strain evidence="10">BeijingLab</strain>
        <tissue evidence="10">Pupa</tissue>
    </source>
</reference>
<dbReference type="Pfam" id="PF22600">
    <property type="entry name" value="MTPAP-like_central"/>
    <property type="match status" value="1"/>
</dbReference>
<dbReference type="SUPFAM" id="SSF81301">
    <property type="entry name" value="Nucleotidyltransferase"/>
    <property type="match status" value="1"/>
</dbReference>
<dbReference type="PANTHER" id="PTHR12271:SF66">
    <property type="entry name" value="TERMINAL URIDYLYLTRANSFERASE TAILOR"/>
    <property type="match status" value="1"/>
</dbReference>
<keyword evidence="11" id="KW-1185">Reference proteome</keyword>
<keyword evidence="6" id="KW-0812">Transmembrane</keyword>
<comment type="caution">
    <text evidence="10">The sequence shown here is derived from an EMBL/GenBank/DDBJ whole genome shotgun (WGS) entry which is preliminary data.</text>
</comment>
<sequence>MVVLNASYLLVLLFCGSGVLSTPLCLTGDFDAQLQHILHTQVDYAQDPELIISRVLDDVRATLSQRWQGFKLFPYGSLTSGLGTKSSDLDISLHLPNFNYSSALYVIEETRQLIQKQPDLYIHLSSSHKPTHTRYSFIYIPTQQRIDLIYQLFTSGEEVIATSKLLKYYFSLDKRNLTLARFLKYLFNIHGLTGSATSLVSYTMYLVLIFYLQQKNMAPPVYVLQEDTESVFYRNWDVNFNELPYNTTNIENLHQLLGGFFKYYSEFNFEEYIVSPYTGRPIPKSALIDIENLPKEHFLNNFFNRTILRKISSGLNCTELCIQAPLHLSVNKGVRISHVYVTKFKYFVKSVARMFADLPSESVLRAILLVDERQEIVPNRNNSTGDVMNQENCIEVS</sequence>
<feature type="transmembrane region" description="Helical" evidence="6">
    <location>
        <begin position="185"/>
        <end position="212"/>
    </location>
</feature>
<dbReference type="GO" id="GO:0050265">
    <property type="term" value="F:RNA uridylyltransferase activity"/>
    <property type="evidence" value="ECO:0007669"/>
    <property type="project" value="TreeGrafter"/>
</dbReference>
<dbReference type="EMBL" id="JARGEI010000005">
    <property type="protein sequence ID" value="KAJ8731583.1"/>
    <property type="molecule type" value="Genomic_DNA"/>
</dbReference>
<proteinExistence type="predicted"/>
<gene>
    <name evidence="10" type="ORF">PYW07_004747</name>
</gene>